<gene>
    <name evidence="2" type="ORF">DYP60_02035</name>
</gene>
<evidence type="ECO:0000256" key="1">
    <source>
        <dbReference type="ARBA" id="ARBA00023002"/>
    </source>
</evidence>
<dbReference type="Gene3D" id="3.30.1370.60">
    <property type="entry name" value="Hypothetical oxidoreductase yiak, domain 2"/>
    <property type="match status" value="1"/>
</dbReference>
<dbReference type="OrthoDB" id="9769447at2"/>
<evidence type="ECO:0000313" key="2">
    <source>
        <dbReference type="EMBL" id="RFU95807.1"/>
    </source>
</evidence>
<dbReference type="Proteomes" id="UP000264002">
    <property type="component" value="Unassembled WGS sequence"/>
</dbReference>
<keyword evidence="3" id="KW-1185">Reference proteome</keyword>
<dbReference type="NCBIfam" id="NF009750">
    <property type="entry name" value="PRK13260.1"/>
    <property type="match status" value="1"/>
</dbReference>
<dbReference type="PANTHER" id="PTHR11091:SF3">
    <property type="entry name" value="2,3-DIKETO-L-GULONATE REDUCTASE"/>
    <property type="match status" value="1"/>
</dbReference>
<dbReference type="EMBL" id="QUWK01000002">
    <property type="protein sequence ID" value="RFU95807.1"/>
    <property type="molecule type" value="Genomic_DNA"/>
</dbReference>
<dbReference type="EC" id="1.1.1.130" evidence="2"/>
<dbReference type="SUPFAM" id="SSF89733">
    <property type="entry name" value="L-sulfolactate dehydrogenase-like"/>
    <property type="match status" value="1"/>
</dbReference>
<keyword evidence="1 2" id="KW-0560">Oxidoreductase</keyword>
<organism evidence="2 3">
    <name type="scientific">Sphaerochaeta halotolerans</name>
    <dbReference type="NCBI Taxonomy" id="2293840"/>
    <lineage>
        <taxon>Bacteria</taxon>
        <taxon>Pseudomonadati</taxon>
        <taxon>Spirochaetota</taxon>
        <taxon>Spirochaetia</taxon>
        <taxon>Spirochaetales</taxon>
        <taxon>Sphaerochaetaceae</taxon>
        <taxon>Sphaerochaeta</taxon>
    </lineage>
</organism>
<dbReference type="RefSeq" id="WP_117329204.1">
    <property type="nucleotide sequence ID" value="NZ_QUWK01000002.1"/>
</dbReference>
<dbReference type="InterPro" id="IPR003767">
    <property type="entry name" value="Malate/L-lactate_DH-like"/>
</dbReference>
<dbReference type="PANTHER" id="PTHR11091">
    <property type="entry name" value="OXIDOREDUCTASE-RELATED"/>
    <property type="match status" value="1"/>
</dbReference>
<dbReference type="InterPro" id="IPR036111">
    <property type="entry name" value="Mal/L-sulfo/L-lacto_DH-like_sf"/>
</dbReference>
<dbReference type="InterPro" id="IPR043143">
    <property type="entry name" value="Mal/L-sulf/L-lact_DH-like_NADP"/>
</dbReference>
<dbReference type="AlphaFoldDB" id="A0A372MJ30"/>
<dbReference type="GO" id="GO:0047559">
    <property type="term" value="F:3-dehydro-L-gulonate 2-dehydrogenase activity"/>
    <property type="evidence" value="ECO:0007669"/>
    <property type="project" value="UniProtKB-EC"/>
</dbReference>
<sequence length="333" mass="36968">MMRIPFETMCTQFERVLESRNMEKEEAALCARLIAETSLEGVYTHGANRFATLVKGIDEKRVDVHAHAQRTGSFGVLERWDGKSGVGNLNAYSCMNRAIELAKEHTIGCVALKHTNHWMRPGTYGLMAAEEGCIAMLWTNTTPLMSPWGGADTKVGNNPLVLAIPSKKGPILVDMAMSLFSYGKLETYVREKKELPVPGGWDERGELTTNAESILRSKRSLPIGFWKGTSLAIALDLIAATLSGGRTTRSIGSLPEEGEVSQVFLVFDISKFPDREQLLDEIQATLEDLKESTPLDAEKPVRYPGQFREQTRRENLEKGIPVDEAIWNTILAL</sequence>
<reference evidence="2 3" key="2">
    <citation type="submission" date="2018-09" db="EMBL/GenBank/DDBJ databases">
        <title>Genome of Sphaerochaeta halotolerans strain 4-11.</title>
        <authorList>
            <person name="Nazina T.N."/>
            <person name="Sokolova D.S."/>
        </authorList>
    </citation>
    <scope>NUCLEOTIDE SEQUENCE [LARGE SCALE GENOMIC DNA]</scope>
    <source>
        <strain evidence="2 3">4-11</strain>
    </source>
</reference>
<dbReference type="Pfam" id="PF02615">
    <property type="entry name" value="Ldh_2"/>
    <property type="match status" value="1"/>
</dbReference>
<comment type="caution">
    <text evidence="2">The sequence shown here is derived from an EMBL/GenBank/DDBJ whole genome shotgun (WGS) entry which is preliminary data.</text>
</comment>
<proteinExistence type="predicted"/>
<evidence type="ECO:0000313" key="3">
    <source>
        <dbReference type="Proteomes" id="UP000264002"/>
    </source>
</evidence>
<accession>A0A372MJ30</accession>
<name>A0A372MJ30_9SPIR</name>
<dbReference type="InterPro" id="IPR043144">
    <property type="entry name" value="Mal/L-sulf/L-lact_DH-like_ah"/>
</dbReference>
<dbReference type="Gene3D" id="1.10.1530.10">
    <property type="match status" value="1"/>
</dbReference>
<reference evidence="3" key="1">
    <citation type="submission" date="2018-08" db="EMBL/GenBank/DDBJ databases">
        <authorList>
            <person name="Grouzdev D.S."/>
            <person name="Krutkina M.S."/>
        </authorList>
    </citation>
    <scope>NUCLEOTIDE SEQUENCE [LARGE SCALE GENOMIC DNA]</scope>
    <source>
        <strain evidence="3">4-11</strain>
    </source>
</reference>
<protein>
    <submittedName>
        <fullName evidence="2">3-dehydro-L-gulonate 2-dehydrogenase</fullName>
        <ecNumber evidence="2">1.1.1.130</ecNumber>
    </submittedName>
</protein>